<evidence type="ECO:0000313" key="4">
    <source>
        <dbReference type="Proteomes" id="UP000646877"/>
    </source>
</evidence>
<dbReference type="RefSeq" id="WP_193522622.1">
    <property type="nucleotide sequence ID" value="NZ_CBCSDF010000030.1"/>
</dbReference>
<organism evidence="2 4">
    <name type="scientific">Pseudoalteromonas maricaloris</name>
    <dbReference type="NCBI Taxonomy" id="184924"/>
    <lineage>
        <taxon>Bacteria</taxon>
        <taxon>Pseudomonadati</taxon>
        <taxon>Pseudomonadota</taxon>
        <taxon>Gammaproteobacteria</taxon>
        <taxon>Alteromonadales</taxon>
        <taxon>Pseudoalteromonadaceae</taxon>
        <taxon>Pseudoalteromonas</taxon>
    </lineage>
</organism>
<sequence length="59" mass="6361">MMKNLMSEFIARFLSIDSKKDNKALQGLLLNMDVKQVSGGSSAHNGDGPRQPSVKPTDG</sequence>
<keyword evidence="5" id="KW-1185">Reference proteome</keyword>
<feature type="region of interest" description="Disordered" evidence="1">
    <location>
        <begin position="37"/>
        <end position="59"/>
    </location>
</feature>
<dbReference type="EMBL" id="CP137578">
    <property type="protein sequence ID" value="WOX29401.1"/>
    <property type="molecule type" value="Genomic_DNA"/>
</dbReference>
<dbReference type="Proteomes" id="UP000646877">
    <property type="component" value="Unassembled WGS sequence"/>
</dbReference>
<name>A0A8I2HF02_9GAMM</name>
<evidence type="ECO:0000313" key="2">
    <source>
        <dbReference type="EMBL" id="NLR24315.1"/>
    </source>
</evidence>
<protein>
    <submittedName>
        <fullName evidence="2">Uncharacterized protein</fullName>
    </submittedName>
</protein>
<gene>
    <name evidence="2" type="ORF">F9Y85_23980</name>
    <name evidence="3" type="ORF">R5H13_03760</name>
</gene>
<reference evidence="3 5" key="2">
    <citation type="submission" date="2023-10" db="EMBL/GenBank/DDBJ databases">
        <title>To unveil natural product biosynthetic capacity in Pseudoalteromonas.</title>
        <authorList>
            <person name="Wang J."/>
        </authorList>
    </citation>
    <scope>NUCLEOTIDE SEQUENCE [LARGE SCALE GENOMIC DNA]</scope>
    <source>
        <strain evidence="3 5">DSM 15914</strain>
    </source>
</reference>
<evidence type="ECO:0000313" key="5">
    <source>
        <dbReference type="Proteomes" id="UP001304419"/>
    </source>
</evidence>
<evidence type="ECO:0000256" key="1">
    <source>
        <dbReference type="SAM" id="MobiDB-lite"/>
    </source>
</evidence>
<proteinExistence type="predicted"/>
<dbReference type="EMBL" id="WEIA01000028">
    <property type="protein sequence ID" value="NLR24315.1"/>
    <property type="molecule type" value="Genomic_DNA"/>
</dbReference>
<reference evidence="2" key="1">
    <citation type="submission" date="2019-10" db="EMBL/GenBank/DDBJ databases">
        <authorList>
            <person name="Paulsen S."/>
        </authorList>
    </citation>
    <scope>NUCLEOTIDE SEQUENCE</scope>
    <source>
        <strain evidence="2">LMG 19692</strain>
    </source>
</reference>
<dbReference type="Proteomes" id="UP001304419">
    <property type="component" value="Chromosome 1"/>
</dbReference>
<dbReference type="AlphaFoldDB" id="A0A8I2HF02"/>
<evidence type="ECO:0000313" key="3">
    <source>
        <dbReference type="EMBL" id="WOX29401.1"/>
    </source>
</evidence>
<accession>A0A8I2HF02</accession>